<dbReference type="InterPro" id="IPR021146">
    <property type="entry name" value="Phage_gp6-like_head-tail"/>
</dbReference>
<dbReference type="RefSeq" id="WP_059748673.1">
    <property type="nucleotide sequence ID" value="NZ_CP013416.1"/>
</dbReference>
<organism evidence="1 2">
    <name type="scientific">Burkholderia ubonensis</name>
    <dbReference type="NCBI Taxonomy" id="101571"/>
    <lineage>
        <taxon>Bacteria</taxon>
        <taxon>Pseudomonadati</taxon>
        <taxon>Pseudomonadota</taxon>
        <taxon>Betaproteobacteria</taxon>
        <taxon>Burkholderiales</taxon>
        <taxon>Burkholderiaceae</taxon>
        <taxon>Burkholderia</taxon>
        <taxon>Burkholderia cepacia complex</taxon>
    </lineage>
</organism>
<sequence>MSDLITLAQAKAQLRITDTDSDTELADLIMAASAIVVGYLKTEAAATYTAATVPAHIRTSVLLVLASLYEDREGANDPIGPAVQSLLMRDRDPALV</sequence>
<dbReference type="Pfam" id="PF05135">
    <property type="entry name" value="Phage_connect_1"/>
    <property type="match status" value="1"/>
</dbReference>
<dbReference type="EMBL" id="LOXM01000005">
    <property type="protein sequence ID" value="KVG76891.1"/>
    <property type="molecule type" value="Genomic_DNA"/>
</dbReference>
<dbReference type="CDD" id="cd08054">
    <property type="entry name" value="gp6"/>
    <property type="match status" value="1"/>
</dbReference>
<accession>A0A119AXE9</accession>
<evidence type="ECO:0008006" key="3">
    <source>
        <dbReference type="Google" id="ProtNLM"/>
    </source>
</evidence>
<dbReference type="OrthoDB" id="9024842at2"/>
<evidence type="ECO:0000313" key="2">
    <source>
        <dbReference type="Proteomes" id="UP000064029"/>
    </source>
</evidence>
<dbReference type="InterPro" id="IPR006450">
    <property type="entry name" value="Phage_HK97_gp6-like"/>
</dbReference>
<name>A0A119AXE9_9BURK</name>
<dbReference type="NCBIfam" id="TIGR01560">
    <property type="entry name" value="put_DNA_pack"/>
    <property type="match status" value="1"/>
</dbReference>
<dbReference type="Gene3D" id="1.10.3230.30">
    <property type="entry name" value="Phage gp6-like head-tail connector protein"/>
    <property type="match status" value="1"/>
</dbReference>
<reference evidence="1 2" key="1">
    <citation type="submission" date="2015-11" db="EMBL/GenBank/DDBJ databases">
        <title>Expanding the genomic diversity of Burkholderia species for the development of highly accurate diagnostics.</title>
        <authorList>
            <person name="Sahl J."/>
            <person name="Keim P."/>
            <person name="Wagner D."/>
        </authorList>
    </citation>
    <scope>NUCLEOTIDE SEQUENCE [LARGE SCALE GENOMIC DNA]</scope>
    <source>
        <strain evidence="1 2">MSMB2036</strain>
    </source>
</reference>
<dbReference type="AlphaFoldDB" id="A0A119AXE9"/>
<dbReference type="Proteomes" id="UP000064029">
    <property type="component" value="Unassembled WGS sequence"/>
</dbReference>
<comment type="caution">
    <text evidence="1">The sequence shown here is derived from an EMBL/GenBank/DDBJ whole genome shotgun (WGS) entry which is preliminary data.</text>
</comment>
<gene>
    <name evidence="1" type="ORF">WJ33_11870</name>
</gene>
<proteinExistence type="predicted"/>
<protein>
    <recommendedName>
        <fullName evidence="3">Phage gp6-like head-tail connector protein</fullName>
    </recommendedName>
</protein>
<evidence type="ECO:0000313" key="1">
    <source>
        <dbReference type="EMBL" id="KVG76891.1"/>
    </source>
</evidence>